<reference evidence="2 3" key="1">
    <citation type="submission" date="2023-12" db="EMBL/GenBank/DDBJ databases">
        <title>Baltic Sea Cyanobacteria.</title>
        <authorList>
            <person name="Delbaje E."/>
            <person name="Fewer D.P."/>
            <person name="Shishido T.K."/>
        </authorList>
    </citation>
    <scope>NUCLEOTIDE SEQUENCE [LARGE SCALE GENOMIC DNA]</scope>
    <source>
        <strain evidence="2 3">UHCC 0139</strain>
    </source>
</reference>
<dbReference type="Pfam" id="PF13301">
    <property type="entry name" value="DUF4079"/>
    <property type="match status" value="1"/>
</dbReference>
<dbReference type="Proteomes" id="UP001304461">
    <property type="component" value="Unassembled WGS sequence"/>
</dbReference>
<feature type="transmembrane region" description="Helical" evidence="1">
    <location>
        <begin position="12"/>
        <end position="28"/>
    </location>
</feature>
<dbReference type="PANTHER" id="PTHR34679">
    <property type="match status" value="1"/>
</dbReference>
<protein>
    <submittedName>
        <fullName evidence="2">DUF4079 domain-containing protein</fullName>
    </submittedName>
</protein>
<gene>
    <name evidence="2" type="ORF">VB738_08190</name>
</gene>
<evidence type="ECO:0000256" key="1">
    <source>
        <dbReference type="SAM" id="Phobius"/>
    </source>
</evidence>
<dbReference type="RefSeq" id="WP_323305283.1">
    <property type="nucleotide sequence ID" value="NZ_JAYGHX010000004.1"/>
</dbReference>
<evidence type="ECO:0000313" key="2">
    <source>
        <dbReference type="EMBL" id="MEA5391241.1"/>
    </source>
</evidence>
<proteinExistence type="predicted"/>
<evidence type="ECO:0000313" key="3">
    <source>
        <dbReference type="Proteomes" id="UP001304461"/>
    </source>
</evidence>
<organism evidence="2 3">
    <name type="scientific">Cyanobium gracile UHCC 0139</name>
    <dbReference type="NCBI Taxonomy" id="3110308"/>
    <lineage>
        <taxon>Bacteria</taxon>
        <taxon>Bacillati</taxon>
        <taxon>Cyanobacteriota</taxon>
        <taxon>Cyanophyceae</taxon>
        <taxon>Synechococcales</taxon>
        <taxon>Prochlorococcaceae</taxon>
        <taxon>Cyanobium</taxon>
    </lineage>
</organism>
<keyword evidence="1" id="KW-0812">Transmembrane</keyword>
<name>A0ABU5RU32_9CYAN</name>
<feature type="transmembrane region" description="Helical" evidence="1">
    <location>
        <begin position="120"/>
        <end position="141"/>
    </location>
</feature>
<comment type="caution">
    <text evidence="2">The sequence shown here is derived from an EMBL/GenBank/DDBJ whole genome shotgun (WGS) entry which is preliminary data.</text>
</comment>
<keyword evidence="1" id="KW-0472">Membrane</keyword>
<accession>A0ABU5RU32</accession>
<feature type="transmembrane region" description="Helical" evidence="1">
    <location>
        <begin position="56"/>
        <end position="76"/>
    </location>
</feature>
<keyword evidence="3" id="KW-1185">Reference proteome</keyword>
<feature type="transmembrane region" description="Helical" evidence="1">
    <location>
        <begin position="88"/>
        <end position="108"/>
    </location>
</feature>
<dbReference type="EMBL" id="JAYGHX010000004">
    <property type="protein sequence ID" value="MEA5391241.1"/>
    <property type="molecule type" value="Genomic_DNA"/>
</dbReference>
<keyword evidence="1" id="KW-1133">Transmembrane helix</keyword>
<dbReference type="PANTHER" id="PTHR34679:SF2">
    <property type="entry name" value="OS02G0122500 PROTEIN"/>
    <property type="match status" value="1"/>
</dbReference>
<dbReference type="InterPro" id="IPR025067">
    <property type="entry name" value="DUF4079"/>
</dbReference>
<sequence length="154" mass="16143">MPFALNFVHPVLMWGLLGLMLYSGYLGLKASQIRKVGPEERKAMLPLQYGQRHGRLGLVILAVTLLGAAGGMGATFLKNGKLILGPHLFVGLAVVVLVGATASLAPSLQKGKDWARGLHVALNGSVLLLFGWQALSGVAIVQKLLTAAQTPAAL</sequence>